<organism evidence="3 4">
    <name type="scientific">Dyadobacter frigoris</name>
    <dbReference type="NCBI Taxonomy" id="2576211"/>
    <lineage>
        <taxon>Bacteria</taxon>
        <taxon>Pseudomonadati</taxon>
        <taxon>Bacteroidota</taxon>
        <taxon>Cytophagia</taxon>
        <taxon>Cytophagales</taxon>
        <taxon>Spirosomataceae</taxon>
        <taxon>Dyadobacter</taxon>
    </lineage>
</organism>
<dbReference type="Pfam" id="PF18917">
    <property type="entry name" value="LiaI-LiaF-like_TM1"/>
    <property type="match status" value="1"/>
</dbReference>
<keyword evidence="1" id="KW-1133">Transmembrane helix</keyword>
<keyword evidence="1" id="KW-0472">Membrane</keyword>
<dbReference type="AlphaFoldDB" id="A0A4U6D3S8"/>
<dbReference type="Proteomes" id="UP000304900">
    <property type="component" value="Unassembled WGS sequence"/>
</dbReference>
<protein>
    <recommendedName>
        <fullName evidence="2">LiaI-LiaF-like transmembrane region domain-containing protein</fullName>
    </recommendedName>
</protein>
<dbReference type="EMBL" id="SZVO01000005">
    <property type="protein sequence ID" value="TKT91969.1"/>
    <property type="molecule type" value="Genomic_DNA"/>
</dbReference>
<name>A0A4U6D3S8_9BACT</name>
<feature type="domain" description="LiaI-LiaF-like transmembrane region" evidence="2">
    <location>
        <begin position="6"/>
        <end position="46"/>
    </location>
</feature>
<dbReference type="InterPro" id="IPR043726">
    <property type="entry name" value="LiaI-LiaF-like_TM1"/>
</dbReference>
<feature type="transmembrane region" description="Helical" evidence="1">
    <location>
        <begin position="32"/>
        <end position="51"/>
    </location>
</feature>
<dbReference type="RefSeq" id="WP_137340338.1">
    <property type="nucleotide sequence ID" value="NZ_BSQH01000006.1"/>
</dbReference>
<evidence type="ECO:0000256" key="1">
    <source>
        <dbReference type="SAM" id="Phobius"/>
    </source>
</evidence>
<sequence>MNFKNIFWGVILIIMGSLFLVEELTGFDFKGFFWPIILIISGALLLLRNYINSDTNHSNI</sequence>
<reference evidence="3 4" key="1">
    <citation type="submission" date="2019-05" db="EMBL/GenBank/DDBJ databases">
        <title>Dyadobacter AR-3-8 sp. nov., isolated from arctic soil.</title>
        <authorList>
            <person name="Chaudhary D.K."/>
        </authorList>
    </citation>
    <scope>NUCLEOTIDE SEQUENCE [LARGE SCALE GENOMIC DNA]</scope>
    <source>
        <strain evidence="3 4">AR-3-8</strain>
    </source>
</reference>
<evidence type="ECO:0000313" key="4">
    <source>
        <dbReference type="Proteomes" id="UP000304900"/>
    </source>
</evidence>
<proteinExistence type="predicted"/>
<keyword evidence="1" id="KW-0812">Transmembrane</keyword>
<evidence type="ECO:0000313" key="3">
    <source>
        <dbReference type="EMBL" id="TKT91969.1"/>
    </source>
</evidence>
<evidence type="ECO:0000259" key="2">
    <source>
        <dbReference type="Pfam" id="PF18917"/>
    </source>
</evidence>
<dbReference type="OrthoDB" id="965296at2"/>
<keyword evidence="4" id="KW-1185">Reference proteome</keyword>
<feature type="transmembrane region" description="Helical" evidence="1">
    <location>
        <begin position="6"/>
        <end position="25"/>
    </location>
</feature>
<comment type="caution">
    <text evidence="3">The sequence shown here is derived from an EMBL/GenBank/DDBJ whole genome shotgun (WGS) entry which is preliminary data.</text>
</comment>
<accession>A0A4U6D3S8</accession>
<gene>
    <name evidence="3" type="ORF">FDK13_12540</name>
</gene>